<reference evidence="2 3" key="1">
    <citation type="submission" date="2018-03" db="EMBL/GenBank/DDBJ databases">
        <title>Draft genome sequence of the plant growth promoting rhizobacterium Pseudomonas protegens strain BNJ-SS-45 isolated from wheat (Triticum aestivum) rhizosphere.</title>
        <authorList>
            <person name="Bajpai A."/>
            <person name="Shende K."/>
            <person name="Meena N."/>
            <person name="Upadhyayula S.R."/>
            <person name="Suravajhala P."/>
            <person name="Medicherla K.M."/>
            <person name="Johri B.N."/>
        </authorList>
    </citation>
    <scope>NUCLEOTIDE SEQUENCE [LARGE SCALE GENOMIC DNA]</scope>
    <source>
        <strain evidence="2 3">BNJ-SS-45</strain>
    </source>
</reference>
<dbReference type="RefSeq" id="WP_108545692.1">
    <property type="nucleotide sequence ID" value="NZ_PYJM01000005.1"/>
</dbReference>
<keyword evidence="1" id="KW-0175">Coiled coil</keyword>
<accession>A0A2T6GH53</accession>
<evidence type="ECO:0000256" key="1">
    <source>
        <dbReference type="SAM" id="Coils"/>
    </source>
</evidence>
<sequence>MPTETQHLEQRVAALQSDLNTKDEQIDALTFSDNDRELSRRDWFDEAKRLEKENEGLRSEVKRLDLMVSQADHDYEMKRNDLERQLAERDALLGRIYEASEWTHDAVHYQEVVQKLVYDTLSASAEPSEREAHALQAEKALGIERLPATPRDERAEFEQAFVVQEGVFFSKERNEYRSMNGRPVERTDATDLNLRLQGWQARAALDKATEGASHE</sequence>
<dbReference type="EMBL" id="PYJM01000005">
    <property type="protein sequence ID" value="PUA43487.1"/>
    <property type="molecule type" value="Genomic_DNA"/>
</dbReference>
<dbReference type="Proteomes" id="UP000244178">
    <property type="component" value="Unassembled WGS sequence"/>
</dbReference>
<organism evidence="2 3">
    <name type="scientific">Pseudomonas protegens</name>
    <dbReference type="NCBI Taxonomy" id="380021"/>
    <lineage>
        <taxon>Bacteria</taxon>
        <taxon>Pseudomonadati</taxon>
        <taxon>Pseudomonadota</taxon>
        <taxon>Gammaproteobacteria</taxon>
        <taxon>Pseudomonadales</taxon>
        <taxon>Pseudomonadaceae</taxon>
        <taxon>Pseudomonas</taxon>
    </lineage>
</organism>
<gene>
    <name evidence="2" type="ORF">C5U62_22950</name>
</gene>
<evidence type="ECO:0000313" key="2">
    <source>
        <dbReference type="EMBL" id="PUA43487.1"/>
    </source>
</evidence>
<comment type="caution">
    <text evidence="2">The sequence shown here is derived from an EMBL/GenBank/DDBJ whole genome shotgun (WGS) entry which is preliminary data.</text>
</comment>
<proteinExistence type="predicted"/>
<protein>
    <submittedName>
        <fullName evidence="2">Uncharacterized protein</fullName>
    </submittedName>
</protein>
<dbReference type="AlphaFoldDB" id="A0A2T6GH53"/>
<name>A0A2T6GH53_9PSED</name>
<feature type="coiled-coil region" evidence="1">
    <location>
        <begin position="5"/>
        <end position="67"/>
    </location>
</feature>
<evidence type="ECO:0000313" key="3">
    <source>
        <dbReference type="Proteomes" id="UP000244178"/>
    </source>
</evidence>